<feature type="compositionally biased region" description="Acidic residues" evidence="1">
    <location>
        <begin position="304"/>
        <end position="321"/>
    </location>
</feature>
<protein>
    <submittedName>
        <fullName evidence="2">Uncharacterized protein</fullName>
    </submittedName>
</protein>
<comment type="caution">
    <text evidence="2">The sequence shown here is derived from an EMBL/GenBank/DDBJ whole genome shotgun (WGS) entry which is preliminary data.</text>
</comment>
<sequence length="349" mass="36507">MLALGCVVAWWPGCKKEEAAASVTPDAGAPAVAVRDVGSQDAGTAAPVKKPLRFSDVRLARKSVLVKVTYTLTNPGTAQGRGDACLSLHDDQGLVIKAMKLGGITVKGSTSDTFEDEVGVSDVYWKQAQTVLLYTTAAYDCSSGAPKATSELFQLLPTGQPAPAGTLEPKAPEASNAEDFTVSNVRVSQKGDSDDYSITYVVKNLSTRRVSGTGCLRAYVTAGARFLEETPVGDFSLRPGSSETVTDAVVFDDDKHWDEVTALRLFTSPYGCADEADAENAGFAFDKPREIHAPVEGVDAEGYGNEEGEDLSGMDASDDYDTGPAPLGMGMAPQSPEDAGGGSRASSAK</sequence>
<proteinExistence type="predicted"/>
<dbReference type="AlphaFoldDB" id="A0A3A8MPJ3"/>
<evidence type="ECO:0000313" key="2">
    <source>
        <dbReference type="EMBL" id="RKH31561.1"/>
    </source>
</evidence>
<organism evidence="2 3">
    <name type="scientific">Corallococcus sicarius</name>
    <dbReference type="NCBI Taxonomy" id="2316726"/>
    <lineage>
        <taxon>Bacteria</taxon>
        <taxon>Pseudomonadati</taxon>
        <taxon>Myxococcota</taxon>
        <taxon>Myxococcia</taxon>
        <taxon>Myxococcales</taxon>
        <taxon>Cystobacterineae</taxon>
        <taxon>Myxococcaceae</taxon>
        <taxon>Corallococcus</taxon>
    </lineage>
</organism>
<name>A0A3A8MPJ3_9BACT</name>
<accession>A0A3A8MPJ3</accession>
<reference evidence="3" key="1">
    <citation type="submission" date="2018-09" db="EMBL/GenBank/DDBJ databases">
        <authorList>
            <person name="Livingstone P.G."/>
            <person name="Whitworth D.E."/>
        </authorList>
    </citation>
    <scope>NUCLEOTIDE SEQUENCE [LARGE SCALE GENOMIC DNA]</scope>
    <source>
        <strain evidence="3">CA040B</strain>
    </source>
</reference>
<feature type="region of interest" description="Disordered" evidence="1">
    <location>
        <begin position="295"/>
        <end position="349"/>
    </location>
</feature>
<gene>
    <name evidence="2" type="ORF">D7X12_38350</name>
</gene>
<dbReference type="Proteomes" id="UP000273405">
    <property type="component" value="Unassembled WGS sequence"/>
</dbReference>
<dbReference type="EMBL" id="RAWG01000449">
    <property type="protein sequence ID" value="RKH31561.1"/>
    <property type="molecule type" value="Genomic_DNA"/>
</dbReference>
<evidence type="ECO:0000313" key="3">
    <source>
        <dbReference type="Proteomes" id="UP000273405"/>
    </source>
</evidence>
<keyword evidence="3" id="KW-1185">Reference proteome</keyword>
<evidence type="ECO:0000256" key="1">
    <source>
        <dbReference type="SAM" id="MobiDB-lite"/>
    </source>
</evidence>